<dbReference type="EMBL" id="JANKBY010000224">
    <property type="protein sequence ID" value="MCR1823991.1"/>
    <property type="molecule type" value="Genomic_DNA"/>
</dbReference>
<evidence type="ECO:0000313" key="11">
    <source>
        <dbReference type="EMBL" id="MCR1823991.1"/>
    </source>
</evidence>
<dbReference type="SUPFAM" id="SSF52374">
    <property type="entry name" value="Nucleotidylyl transferase"/>
    <property type="match status" value="1"/>
</dbReference>
<comment type="subunit">
    <text evidence="9">Homohexamer.</text>
</comment>
<dbReference type="NCBIfam" id="TIGR00125">
    <property type="entry name" value="cyt_tran_rel"/>
    <property type="match status" value="1"/>
</dbReference>
<dbReference type="GO" id="GO:0005737">
    <property type="term" value="C:cytoplasm"/>
    <property type="evidence" value="ECO:0007669"/>
    <property type="project" value="UniProtKB-SubCell"/>
</dbReference>
<comment type="catalytic activity">
    <reaction evidence="8 9">
        <text>(R)-4'-phosphopantetheine + ATP + H(+) = 3'-dephospho-CoA + diphosphate</text>
        <dbReference type="Rhea" id="RHEA:19801"/>
        <dbReference type="ChEBI" id="CHEBI:15378"/>
        <dbReference type="ChEBI" id="CHEBI:30616"/>
        <dbReference type="ChEBI" id="CHEBI:33019"/>
        <dbReference type="ChEBI" id="CHEBI:57328"/>
        <dbReference type="ChEBI" id="CHEBI:61723"/>
        <dbReference type="EC" id="2.7.7.3"/>
    </reaction>
</comment>
<dbReference type="EC" id="2.7.7.3" evidence="9"/>
<feature type="binding site" evidence="9">
    <location>
        <position position="91"/>
    </location>
    <ligand>
        <name>substrate</name>
    </ligand>
</feature>
<evidence type="ECO:0000259" key="10">
    <source>
        <dbReference type="Pfam" id="PF01467"/>
    </source>
</evidence>
<keyword evidence="1 9" id="KW-0963">Cytoplasm</keyword>
<feature type="domain" description="Cytidyltransferase-like" evidence="10">
    <location>
        <begin position="9"/>
        <end position="137"/>
    </location>
</feature>
<evidence type="ECO:0000256" key="5">
    <source>
        <dbReference type="ARBA" id="ARBA00022840"/>
    </source>
</evidence>
<comment type="caution">
    <text evidence="11">The sequence shown here is derived from an EMBL/GenBank/DDBJ whole genome shotgun (WGS) entry which is preliminary data.</text>
</comment>
<dbReference type="InterPro" id="IPR004821">
    <property type="entry name" value="Cyt_trans-like"/>
</dbReference>
<feature type="binding site" evidence="9">
    <location>
        <begin position="13"/>
        <end position="14"/>
    </location>
    <ligand>
        <name>ATP</name>
        <dbReference type="ChEBI" id="CHEBI:30616"/>
    </ligand>
</feature>
<evidence type="ECO:0000313" key="12">
    <source>
        <dbReference type="Proteomes" id="UP001140817"/>
    </source>
</evidence>
<proteinExistence type="inferred from homology"/>
<keyword evidence="4 9" id="KW-0547">Nucleotide-binding</keyword>
<evidence type="ECO:0000256" key="1">
    <source>
        <dbReference type="ARBA" id="ARBA00022490"/>
    </source>
</evidence>
<dbReference type="CDD" id="cd02163">
    <property type="entry name" value="PPAT"/>
    <property type="match status" value="1"/>
</dbReference>
<feature type="binding site" evidence="9">
    <location>
        <begin position="92"/>
        <end position="94"/>
    </location>
    <ligand>
        <name>ATP</name>
        <dbReference type="ChEBI" id="CHEBI:30616"/>
    </ligand>
</feature>
<comment type="pathway">
    <text evidence="9">Cofactor biosynthesis; coenzyme A biosynthesis; CoA from (R)-pantothenate: step 4/5.</text>
</comment>
<evidence type="ECO:0000256" key="3">
    <source>
        <dbReference type="ARBA" id="ARBA00022695"/>
    </source>
</evidence>
<evidence type="ECO:0000256" key="8">
    <source>
        <dbReference type="ARBA" id="ARBA00029346"/>
    </source>
</evidence>
<dbReference type="GO" id="GO:0005524">
    <property type="term" value="F:ATP binding"/>
    <property type="evidence" value="ECO:0007669"/>
    <property type="project" value="UniProtKB-KW"/>
</dbReference>
<evidence type="ECO:0000256" key="9">
    <source>
        <dbReference type="HAMAP-Rule" id="MF_00151"/>
    </source>
</evidence>
<keyword evidence="7 9" id="KW-0173">Coenzyme A biosynthesis</keyword>
<dbReference type="Gene3D" id="3.40.50.620">
    <property type="entry name" value="HUPs"/>
    <property type="match status" value="1"/>
</dbReference>
<gene>
    <name evidence="9 11" type="primary">coaD</name>
    <name evidence="11" type="ORF">NSA58_14465</name>
</gene>
<keyword evidence="5 9" id="KW-0067">ATP-binding</keyword>
<feature type="binding site" evidence="9">
    <location>
        <position position="102"/>
    </location>
    <ligand>
        <name>ATP</name>
        <dbReference type="ChEBI" id="CHEBI:30616"/>
    </ligand>
</feature>
<keyword evidence="6 9" id="KW-0460">Magnesium</keyword>
<feature type="site" description="Transition state stabilizer" evidence="9">
    <location>
        <position position="21"/>
    </location>
</feature>
<evidence type="ECO:0000256" key="7">
    <source>
        <dbReference type="ARBA" id="ARBA00022993"/>
    </source>
</evidence>
<protein>
    <recommendedName>
        <fullName evidence="9">Phosphopantetheine adenylyltransferase</fullName>
        <ecNumber evidence="9">2.7.7.3</ecNumber>
    </recommendedName>
    <alternativeName>
        <fullName evidence="9">Dephospho-CoA pyrophosphorylase</fullName>
    </alternativeName>
    <alternativeName>
        <fullName evidence="9">Pantetheine-phosphate adenylyltransferase</fullName>
        <shortName evidence="9">PPAT</shortName>
    </alternativeName>
</protein>
<dbReference type="InterPro" id="IPR014729">
    <property type="entry name" value="Rossmann-like_a/b/a_fold"/>
</dbReference>
<dbReference type="HAMAP" id="MF_00151">
    <property type="entry name" value="PPAT_bact"/>
    <property type="match status" value="1"/>
</dbReference>
<comment type="subcellular location">
    <subcellularLocation>
        <location evidence="9">Cytoplasm</location>
    </subcellularLocation>
</comment>
<dbReference type="AlphaFoldDB" id="A0A9X2MD23"/>
<accession>A0A9X2MD23</accession>
<evidence type="ECO:0000256" key="4">
    <source>
        <dbReference type="ARBA" id="ARBA00022741"/>
    </source>
</evidence>
<reference evidence="11" key="1">
    <citation type="submission" date="2022-07" db="EMBL/GenBank/DDBJ databases">
        <title>Enhanced cultured diversity of the mouse gut microbiota enables custom-made synthetic communities.</title>
        <authorList>
            <person name="Afrizal A."/>
        </authorList>
    </citation>
    <scope>NUCLEOTIDE SEQUENCE</scope>
    <source>
        <strain evidence="11">DSM 29186</strain>
    </source>
</reference>
<organism evidence="11 12">
    <name type="scientific">Terrisporobacter muris</name>
    <dbReference type="NCBI Taxonomy" id="2963284"/>
    <lineage>
        <taxon>Bacteria</taxon>
        <taxon>Bacillati</taxon>
        <taxon>Bacillota</taxon>
        <taxon>Clostridia</taxon>
        <taxon>Peptostreptococcales</taxon>
        <taxon>Peptostreptococcaceae</taxon>
        <taxon>Terrisporobacter</taxon>
    </lineage>
</organism>
<dbReference type="PANTHER" id="PTHR21342">
    <property type="entry name" value="PHOSPHOPANTETHEINE ADENYLYLTRANSFERASE"/>
    <property type="match status" value="1"/>
</dbReference>
<dbReference type="PANTHER" id="PTHR21342:SF1">
    <property type="entry name" value="PHOSPHOPANTETHEINE ADENYLYLTRANSFERASE"/>
    <property type="match status" value="1"/>
</dbReference>
<name>A0A9X2MD23_9FIRM</name>
<keyword evidence="12" id="KW-1185">Reference proteome</keyword>
<sequence>MDKPMRKAIFAGSFDPITNGHLDIIFRAAKLFDELQIGVLINPNKKGLFTLEERVELIEVCTKELNNIKVIEFQGLLVNYCKEHGIDTLVRGVRSEADVNYELQMAHMNKELNSDIETIFLPTNKQYSFVSSSLIKEVLNFGADVKNLVPEEVIWAIEKKTK</sequence>
<dbReference type="RefSeq" id="WP_079764692.1">
    <property type="nucleotide sequence ID" value="NZ_JANKBY010000224.1"/>
</dbReference>
<feature type="binding site" evidence="9">
    <location>
        <position position="13"/>
    </location>
    <ligand>
        <name>substrate</name>
    </ligand>
</feature>
<dbReference type="PRINTS" id="PR01020">
    <property type="entry name" value="LPSBIOSNTHSS"/>
</dbReference>
<keyword evidence="2 9" id="KW-0808">Transferase</keyword>
<dbReference type="InterPro" id="IPR001980">
    <property type="entry name" value="PPAT"/>
</dbReference>
<comment type="similarity">
    <text evidence="9">Belongs to the bacterial CoaD family.</text>
</comment>
<dbReference type="Pfam" id="PF01467">
    <property type="entry name" value="CTP_transf_like"/>
    <property type="match status" value="1"/>
</dbReference>
<keyword evidence="3 9" id="KW-0548">Nucleotidyltransferase</keyword>
<feature type="binding site" evidence="9">
    <location>
        <position position="45"/>
    </location>
    <ligand>
        <name>substrate</name>
    </ligand>
</feature>
<evidence type="ECO:0000256" key="2">
    <source>
        <dbReference type="ARBA" id="ARBA00022679"/>
    </source>
</evidence>
<comment type="function">
    <text evidence="9">Reversibly transfers an adenylyl group from ATP to 4'-phosphopantetheine, yielding dephospho-CoA (dPCoA) and pyrophosphate.</text>
</comment>
<dbReference type="NCBIfam" id="TIGR01510">
    <property type="entry name" value="coaD_prev_kdtB"/>
    <property type="match status" value="1"/>
</dbReference>
<feature type="binding site" evidence="9">
    <location>
        <begin position="127"/>
        <end position="133"/>
    </location>
    <ligand>
        <name>ATP</name>
        <dbReference type="ChEBI" id="CHEBI:30616"/>
    </ligand>
</feature>
<dbReference type="GO" id="GO:0015937">
    <property type="term" value="P:coenzyme A biosynthetic process"/>
    <property type="evidence" value="ECO:0007669"/>
    <property type="project" value="UniProtKB-UniRule"/>
</dbReference>
<dbReference type="GO" id="GO:0004595">
    <property type="term" value="F:pantetheine-phosphate adenylyltransferase activity"/>
    <property type="evidence" value="ECO:0007669"/>
    <property type="project" value="UniProtKB-UniRule"/>
</dbReference>
<dbReference type="Proteomes" id="UP001140817">
    <property type="component" value="Unassembled WGS sequence"/>
</dbReference>
<feature type="binding site" evidence="9">
    <location>
        <position position="21"/>
    </location>
    <ligand>
        <name>ATP</name>
        <dbReference type="ChEBI" id="CHEBI:30616"/>
    </ligand>
</feature>
<feature type="binding site" evidence="9">
    <location>
        <position position="77"/>
    </location>
    <ligand>
        <name>substrate</name>
    </ligand>
</feature>
<evidence type="ECO:0000256" key="6">
    <source>
        <dbReference type="ARBA" id="ARBA00022842"/>
    </source>
</evidence>
<comment type="cofactor">
    <cofactor evidence="9">
        <name>Mg(2+)</name>
        <dbReference type="ChEBI" id="CHEBI:18420"/>
    </cofactor>
</comment>